<keyword evidence="12" id="KW-1185">Reference proteome</keyword>
<sequence length="258" mass="28023">MKSFALIAALAWITGVAASGGPKWGYDGIYGPAYWGGLDPSFSKCNQGRQQSPINLGQTTDEITYGGDQKPHNLSYAWAPLTKVVAQHNGHTIQVDLPSAAQAANSLTFDGKRYQLVQFHLHAPSEHRLNSRSFDAELHLVSKAADGQLLVTGILLDAVAVGGTNLLDGIVQKLPIRTGGKIAVPRIDLPAILSAVRNLNQRWLYRGSLTTPPCLEGVRWVVAKQTLTLHVKYVTGLKNSLGFNSRYTMPINVRDRMG</sequence>
<dbReference type="Gene3D" id="3.10.200.10">
    <property type="entry name" value="Alpha carbonic anhydrase"/>
    <property type="match status" value="1"/>
</dbReference>
<gene>
    <name evidence="11" type="ORF">THASP1DRAFT_26067</name>
</gene>
<evidence type="ECO:0000256" key="2">
    <source>
        <dbReference type="ARBA" id="ARBA00002904"/>
    </source>
</evidence>
<reference evidence="12" key="1">
    <citation type="journal article" date="2018" name="Nat. Microbiol.">
        <title>Leveraging single-cell genomics to expand the fungal tree of life.</title>
        <authorList>
            <person name="Ahrendt S.R."/>
            <person name="Quandt C.A."/>
            <person name="Ciobanu D."/>
            <person name="Clum A."/>
            <person name="Salamov A."/>
            <person name="Andreopoulos B."/>
            <person name="Cheng J.F."/>
            <person name="Woyke T."/>
            <person name="Pelin A."/>
            <person name="Henrissat B."/>
            <person name="Reynolds N.K."/>
            <person name="Benny G.L."/>
            <person name="Smith M.E."/>
            <person name="James T.Y."/>
            <person name="Grigoriev I.V."/>
        </authorList>
    </citation>
    <scope>NUCLEOTIDE SEQUENCE [LARGE SCALE GENOMIC DNA]</scope>
    <source>
        <strain evidence="12">RSA 1356</strain>
    </source>
</reference>
<keyword evidence="6 9" id="KW-0862">Zinc</keyword>
<dbReference type="Proteomes" id="UP000271241">
    <property type="component" value="Unassembled WGS sequence"/>
</dbReference>
<dbReference type="InterPro" id="IPR023561">
    <property type="entry name" value="Carbonic_anhydrase_a-class"/>
</dbReference>
<dbReference type="SMART" id="SM01057">
    <property type="entry name" value="Carb_anhydrase"/>
    <property type="match status" value="1"/>
</dbReference>
<dbReference type="PANTHER" id="PTHR18952">
    <property type="entry name" value="CARBONIC ANHYDRASE"/>
    <property type="match status" value="1"/>
</dbReference>
<feature type="domain" description="Alpha-carbonic anhydrase" evidence="10">
    <location>
        <begin position="22"/>
        <end position="258"/>
    </location>
</feature>
<comment type="cofactor">
    <cofactor evidence="1 9">
        <name>Zn(2+)</name>
        <dbReference type="ChEBI" id="CHEBI:29105"/>
    </cofactor>
</comment>
<comment type="similarity">
    <text evidence="3 9">Belongs to the alpha-carbonic anhydrase family.</text>
</comment>
<dbReference type="EMBL" id="KZ993131">
    <property type="protein sequence ID" value="RKP05438.1"/>
    <property type="molecule type" value="Genomic_DNA"/>
</dbReference>
<dbReference type="InterPro" id="IPR041891">
    <property type="entry name" value="Alpha_CA_prokaryot-like"/>
</dbReference>
<dbReference type="InterPro" id="IPR036398">
    <property type="entry name" value="CA_dom_sf"/>
</dbReference>
<evidence type="ECO:0000313" key="12">
    <source>
        <dbReference type="Proteomes" id="UP000271241"/>
    </source>
</evidence>
<name>A0A4P9XIC7_9FUNG</name>
<dbReference type="GO" id="GO:0008270">
    <property type="term" value="F:zinc ion binding"/>
    <property type="evidence" value="ECO:0007669"/>
    <property type="project" value="UniProtKB-UniRule"/>
</dbReference>
<evidence type="ECO:0000256" key="7">
    <source>
        <dbReference type="ARBA" id="ARBA00023239"/>
    </source>
</evidence>
<dbReference type="OrthoDB" id="429145at2759"/>
<proteinExistence type="inferred from homology"/>
<dbReference type="PANTHER" id="PTHR18952:SF265">
    <property type="entry name" value="CARBONIC ANHYDRASE"/>
    <property type="match status" value="1"/>
</dbReference>
<evidence type="ECO:0000259" key="10">
    <source>
        <dbReference type="PROSITE" id="PS51144"/>
    </source>
</evidence>
<evidence type="ECO:0000256" key="1">
    <source>
        <dbReference type="ARBA" id="ARBA00001947"/>
    </source>
</evidence>
<feature type="chain" id="PRO_5025098424" description="Carbonic anhydrase" evidence="9">
    <location>
        <begin position="19"/>
        <end position="258"/>
    </location>
</feature>
<dbReference type="GO" id="GO:0004089">
    <property type="term" value="F:carbonate dehydratase activity"/>
    <property type="evidence" value="ECO:0007669"/>
    <property type="project" value="UniProtKB-UniRule"/>
</dbReference>
<dbReference type="InterPro" id="IPR001148">
    <property type="entry name" value="CA_dom"/>
</dbReference>
<accession>A0A4P9XIC7</accession>
<evidence type="ECO:0000256" key="5">
    <source>
        <dbReference type="ARBA" id="ARBA00022723"/>
    </source>
</evidence>
<dbReference type="AlphaFoldDB" id="A0A4P9XIC7"/>
<dbReference type="STRING" id="78915.A0A4P9XIC7"/>
<dbReference type="SUPFAM" id="SSF51069">
    <property type="entry name" value="Carbonic anhydrase"/>
    <property type="match status" value="1"/>
</dbReference>
<dbReference type="PROSITE" id="PS51144">
    <property type="entry name" value="ALPHA_CA_2"/>
    <property type="match status" value="1"/>
</dbReference>
<keyword evidence="7 9" id="KW-0456">Lyase</keyword>
<dbReference type="CDD" id="cd03124">
    <property type="entry name" value="alpha_CA_prokaryotic_like"/>
    <property type="match status" value="1"/>
</dbReference>
<dbReference type="EC" id="4.2.1.1" evidence="4 9"/>
<evidence type="ECO:0000256" key="9">
    <source>
        <dbReference type="RuleBase" id="RU367011"/>
    </source>
</evidence>
<comment type="catalytic activity">
    <reaction evidence="8 9">
        <text>hydrogencarbonate + H(+) = CO2 + H2O</text>
        <dbReference type="Rhea" id="RHEA:10748"/>
        <dbReference type="ChEBI" id="CHEBI:15377"/>
        <dbReference type="ChEBI" id="CHEBI:15378"/>
        <dbReference type="ChEBI" id="CHEBI:16526"/>
        <dbReference type="ChEBI" id="CHEBI:17544"/>
        <dbReference type="EC" id="4.2.1.1"/>
    </reaction>
</comment>
<dbReference type="Pfam" id="PF00194">
    <property type="entry name" value="Carb_anhydrase"/>
    <property type="match status" value="1"/>
</dbReference>
<evidence type="ECO:0000256" key="3">
    <source>
        <dbReference type="ARBA" id="ARBA00010718"/>
    </source>
</evidence>
<evidence type="ECO:0000256" key="4">
    <source>
        <dbReference type="ARBA" id="ARBA00012925"/>
    </source>
</evidence>
<feature type="signal peptide" evidence="9">
    <location>
        <begin position="1"/>
        <end position="18"/>
    </location>
</feature>
<dbReference type="InterPro" id="IPR018338">
    <property type="entry name" value="Carbonic_anhydrase_a-class_CS"/>
</dbReference>
<evidence type="ECO:0000256" key="8">
    <source>
        <dbReference type="ARBA" id="ARBA00048348"/>
    </source>
</evidence>
<dbReference type="PROSITE" id="PS00162">
    <property type="entry name" value="ALPHA_CA_1"/>
    <property type="match status" value="1"/>
</dbReference>
<keyword evidence="5 9" id="KW-0479">Metal-binding</keyword>
<keyword evidence="9" id="KW-0732">Signal</keyword>
<comment type="function">
    <text evidence="2 9">Reversible hydration of carbon dioxide.</text>
</comment>
<protein>
    <recommendedName>
        <fullName evidence="4 9">Carbonic anhydrase</fullName>
        <ecNumber evidence="4 9">4.2.1.1</ecNumber>
    </recommendedName>
</protein>
<evidence type="ECO:0000313" key="11">
    <source>
        <dbReference type="EMBL" id="RKP05438.1"/>
    </source>
</evidence>
<evidence type="ECO:0000256" key="6">
    <source>
        <dbReference type="ARBA" id="ARBA00022833"/>
    </source>
</evidence>
<organism evidence="11 12">
    <name type="scientific">Thamnocephalis sphaerospora</name>
    <dbReference type="NCBI Taxonomy" id="78915"/>
    <lineage>
        <taxon>Eukaryota</taxon>
        <taxon>Fungi</taxon>
        <taxon>Fungi incertae sedis</taxon>
        <taxon>Zoopagomycota</taxon>
        <taxon>Zoopagomycotina</taxon>
        <taxon>Zoopagomycetes</taxon>
        <taxon>Zoopagales</taxon>
        <taxon>Sigmoideomycetaceae</taxon>
        <taxon>Thamnocephalis</taxon>
    </lineage>
</organism>